<dbReference type="STRING" id="1051890.A0A3N4LL95"/>
<dbReference type="Proteomes" id="UP000267821">
    <property type="component" value="Unassembled WGS sequence"/>
</dbReference>
<dbReference type="GO" id="GO:0005634">
    <property type="term" value="C:nucleus"/>
    <property type="evidence" value="ECO:0007669"/>
    <property type="project" value="UniProtKB-SubCell"/>
</dbReference>
<evidence type="ECO:0000256" key="2">
    <source>
        <dbReference type="PROSITE-ProRule" id="PRU00358"/>
    </source>
</evidence>
<reference evidence="5 7" key="1">
    <citation type="journal article" date="2018" name="Nat. Ecol. Evol.">
        <title>Pezizomycetes genomes reveal the molecular basis of ectomycorrhizal truffle lifestyle.</title>
        <authorList>
            <person name="Murat C."/>
            <person name="Payen T."/>
            <person name="Noel B."/>
            <person name="Kuo A."/>
            <person name="Morin E."/>
            <person name="Chen J."/>
            <person name="Kohler A."/>
            <person name="Krizsan K."/>
            <person name="Balestrini R."/>
            <person name="Da Silva C."/>
            <person name="Montanini B."/>
            <person name="Hainaut M."/>
            <person name="Levati E."/>
            <person name="Barry K.W."/>
            <person name="Belfiori B."/>
            <person name="Cichocki N."/>
            <person name="Clum A."/>
            <person name="Dockter R.B."/>
            <person name="Fauchery L."/>
            <person name="Guy J."/>
            <person name="Iotti M."/>
            <person name="Le Tacon F."/>
            <person name="Lindquist E.A."/>
            <person name="Lipzen A."/>
            <person name="Malagnac F."/>
            <person name="Mello A."/>
            <person name="Molinier V."/>
            <person name="Miyauchi S."/>
            <person name="Poulain J."/>
            <person name="Riccioni C."/>
            <person name="Rubini A."/>
            <person name="Sitrit Y."/>
            <person name="Splivallo R."/>
            <person name="Traeger S."/>
            <person name="Wang M."/>
            <person name="Zifcakova L."/>
            <person name="Wipf D."/>
            <person name="Zambonelli A."/>
            <person name="Paolocci F."/>
            <person name="Nowrousian M."/>
            <person name="Ottonello S."/>
            <person name="Baldrian P."/>
            <person name="Spatafora J.W."/>
            <person name="Henrissat B."/>
            <person name="Nagy L.G."/>
            <person name="Aury J.M."/>
            <person name="Wincker P."/>
            <person name="Grigoriev I.V."/>
            <person name="Bonfante P."/>
            <person name="Martin F.M."/>
        </authorList>
    </citation>
    <scope>NUCLEOTIDE SEQUENCE [LARGE SCALE GENOMIC DNA]</scope>
    <source>
        <strain evidence="5 7">ATCC MYA-4762</strain>
    </source>
</reference>
<keyword evidence="7" id="KW-1185">Reference proteome</keyword>
<dbReference type="PANTHER" id="PTHR14140">
    <property type="entry name" value="E3 UBIQUITIN-PROTEIN LIGASE UHRF-RELATED"/>
    <property type="match status" value="1"/>
</dbReference>
<evidence type="ECO:0000313" key="6">
    <source>
        <dbReference type="EMBL" id="RPB18700.1"/>
    </source>
</evidence>
<evidence type="ECO:0000313" key="5">
    <source>
        <dbReference type="EMBL" id="RPB18695.1"/>
    </source>
</evidence>
<dbReference type="InterPro" id="IPR003105">
    <property type="entry name" value="SRA_YDG"/>
</dbReference>
<dbReference type="EMBL" id="ML121614">
    <property type="protein sequence ID" value="RPB18700.1"/>
    <property type="molecule type" value="Genomic_DNA"/>
</dbReference>
<feature type="region of interest" description="Disordered" evidence="3">
    <location>
        <begin position="17"/>
        <end position="51"/>
    </location>
</feature>
<dbReference type="OrthoDB" id="2270193at2759"/>
<accession>A0A3N4LL95</accession>
<dbReference type="GO" id="GO:0044027">
    <property type="term" value="P:negative regulation of gene expression via chromosomal CpG island methylation"/>
    <property type="evidence" value="ECO:0007669"/>
    <property type="project" value="TreeGrafter"/>
</dbReference>
<dbReference type="InterPro" id="IPR045134">
    <property type="entry name" value="UHRF1/2-like"/>
</dbReference>
<sequence length="154" mass="18142">MRHSKYFVTYTHQFREDDPAPAQWTEEGKRESRTSEQLTDPSKLDNAGADWTKSKPVRVIRSDKMRHSKYAPTEGFRCDSIYKLLRYWPEKGKDGFVTYKYQFRTDDPAPAPWTEEAEARVEELSLRMVCSEGKQEDNEEEEEEKIPLTKNGNR</sequence>
<organism evidence="5 7">
    <name type="scientific">Terfezia boudieri ATCC MYA-4762</name>
    <dbReference type="NCBI Taxonomy" id="1051890"/>
    <lineage>
        <taxon>Eukaryota</taxon>
        <taxon>Fungi</taxon>
        <taxon>Dikarya</taxon>
        <taxon>Ascomycota</taxon>
        <taxon>Pezizomycotina</taxon>
        <taxon>Pezizomycetes</taxon>
        <taxon>Pezizales</taxon>
        <taxon>Pezizaceae</taxon>
        <taxon>Terfezia</taxon>
    </lineage>
</organism>
<evidence type="ECO:0000256" key="3">
    <source>
        <dbReference type="SAM" id="MobiDB-lite"/>
    </source>
</evidence>
<name>A0A3N4LL95_9PEZI</name>
<dbReference type="PROSITE" id="PS51015">
    <property type="entry name" value="YDG"/>
    <property type="match status" value="1"/>
</dbReference>
<proteinExistence type="predicted"/>
<feature type="region of interest" description="Disordered" evidence="3">
    <location>
        <begin position="131"/>
        <end position="154"/>
    </location>
</feature>
<dbReference type="AlphaFoldDB" id="A0A3N4LL95"/>
<evidence type="ECO:0000313" key="7">
    <source>
        <dbReference type="Proteomes" id="UP000267821"/>
    </source>
</evidence>
<dbReference type="Pfam" id="PF02182">
    <property type="entry name" value="SAD_SRA"/>
    <property type="match status" value="1"/>
</dbReference>
<dbReference type="InterPro" id="IPR036987">
    <property type="entry name" value="SRA-YDG_sf"/>
</dbReference>
<gene>
    <name evidence="5" type="ORF">L211DRAFT_853870</name>
    <name evidence="6" type="ORF">L211DRAFT_853874</name>
</gene>
<dbReference type="SUPFAM" id="SSF88697">
    <property type="entry name" value="PUA domain-like"/>
    <property type="match status" value="1"/>
</dbReference>
<dbReference type="GO" id="GO:0016567">
    <property type="term" value="P:protein ubiquitination"/>
    <property type="evidence" value="ECO:0007669"/>
    <property type="project" value="TreeGrafter"/>
</dbReference>
<evidence type="ECO:0000259" key="4">
    <source>
        <dbReference type="PROSITE" id="PS51015"/>
    </source>
</evidence>
<protein>
    <recommendedName>
        <fullName evidence="4">YDG domain-containing protein</fullName>
    </recommendedName>
</protein>
<comment type="subcellular location">
    <subcellularLocation>
        <location evidence="2">Nucleus</location>
    </subcellularLocation>
</comment>
<evidence type="ECO:0000256" key="1">
    <source>
        <dbReference type="ARBA" id="ARBA00023242"/>
    </source>
</evidence>
<dbReference type="Gene3D" id="2.30.280.10">
    <property type="entry name" value="SRA-YDG"/>
    <property type="match status" value="1"/>
</dbReference>
<dbReference type="EMBL" id="ML121614">
    <property type="protein sequence ID" value="RPB18695.1"/>
    <property type="molecule type" value="Genomic_DNA"/>
</dbReference>
<dbReference type="PANTHER" id="PTHR14140:SF45">
    <property type="entry name" value="RING-TYPE E3 UBIQUITIN TRANSFERASE"/>
    <property type="match status" value="1"/>
</dbReference>
<dbReference type="InterPro" id="IPR015947">
    <property type="entry name" value="PUA-like_sf"/>
</dbReference>
<feature type="domain" description="YDG" evidence="4">
    <location>
        <begin position="1"/>
        <end position="105"/>
    </location>
</feature>
<dbReference type="GO" id="GO:0061630">
    <property type="term" value="F:ubiquitin protein ligase activity"/>
    <property type="evidence" value="ECO:0007669"/>
    <property type="project" value="TreeGrafter"/>
</dbReference>
<keyword evidence="1 2" id="KW-0539">Nucleus</keyword>